<keyword evidence="3" id="KW-1185">Reference proteome</keyword>
<proteinExistence type="predicted"/>
<dbReference type="Proteomes" id="UP001140510">
    <property type="component" value="Unassembled WGS sequence"/>
</dbReference>
<feature type="compositionally biased region" description="Basic residues" evidence="1">
    <location>
        <begin position="124"/>
        <end position="142"/>
    </location>
</feature>
<evidence type="ECO:0000313" key="2">
    <source>
        <dbReference type="EMBL" id="KAJ4411045.1"/>
    </source>
</evidence>
<dbReference type="AlphaFoldDB" id="A0A9W8ZNU3"/>
<sequence>MSSQASKAELYRLLSGENDLERNCGYEKLAPRRVTDPAYFDHVGAVFGPRKDSDPHYPDLVDLHDNEATMQPEPAMPYFYSTLQLRETPERGSPHSPPTPTLTPTQKGPFMSPTEYKTLERRRLAQRKGKKSVRSKRTHKSTPAHSRDPSPATTTGKNDQVDGVFSYNDIVPEDHTDRQTPSHRSLASDEYENDREGVAPSSPQPFTPYNLYKTPDNTNDEWNPGYTWQ</sequence>
<feature type="compositionally biased region" description="Polar residues" evidence="1">
    <location>
        <begin position="215"/>
        <end position="229"/>
    </location>
</feature>
<organism evidence="2 3">
    <name type="scientific">Didymella pomorum</name>
    <dbReference type="NCBI Taxonomy" id="749634"/>
    <lineage>
        <taxon>Eukaryota</taxon>
        <taxon>Fungi</taxon>
        <taxon>Dikarya</taxon>
        <taxon>Ascomycota</taxon>
        <taxon>Pezizomycotina</taxon>
        <taxon>Dothideomycetes</taxon>
        <taxon>Pleosporomycetidae</taxon>
        <taxon>Pleosporales</taxon>
        <taxon>Pleosporineae</taxon>
        <taxon>Didymellaceae</taxon>
        <taxon>Didymella</taxon>
    </lineage>
</organism>
<accession>A0A9W8ZNU3</accession>
<feature type="region of interest" description="Disordered" evidence="1">
    <location>
        <begin position="82"/>
        <end position="229"/>
    </location>
</feature>
<dbReference type="EMBL" id="JAPEVA010000006">
    <property type="protein sequence ID" value="KAJ4411045.1"/>
    <property type="molecule type" value="Genomic_DNA"/>
</dbReference>
<dbReference type="OrthoDB" id="10357801at2759"/>
<reference evidence="2" key="1">
    <citation type="submission" date="2022-10" db="EMBL/GenBank/DDBJ databases">
        <title>Tapping the CABI collections for fungal endophytes: first genome assemblies for Collariella, Neodidymelliopsis, Ascochyta clinopodiicola, Didymella pomorum, Didymosphaeria variabile, Neocosmospora piperis and Neocucurbitaria cava.</title>
        <authorList>
            <person name="Hill R."/>
        </authorList>
    </citation>
    <scope>NUCLEOTIDE SEQUENCE</scope>
    <source>
        <strain evidence="2">IMI 355091</strain>
    </source>
</reference>
<gene>
    <name evidence="2" type="ORF">N0V91_001418</name>
</gene>
<name>A0A9W8ZNU3_9PLEO</name>
<evidence type="ECO:0000256" key="1">
    <source>
        <dbReference type="SAM" id="MobiDB-lite"/>
    </source>
</evidence>
<evidence type="ECO:0000313" key="3">
    <source>
        <dbReference type="Proteomes" id="UP001140510"/>
    </source>
</evidence>
<comment type="caution">
    <text evidence="2">The sequence shown here is derived from an EMBL/GenBank/DDBJ whole genome shotgun (WGS) entry which is preliminary data.</text>
</comment>
<protein>
    <submittedName>
        <fullName evidence="2">Uncharacterized protein</fullName>
    </submittedName>
</protein>